<feature type="compositionally biased region" description="Polar residues" evidence="5">
    <location>
        <begin position="803"/>
        <end position="820"/>
    </location>
</feature>
<dbReference type="InterPro" id="IPR040182">
    <property type="entry name" value="ATG13"/>
</dbReference>
<reference evidence="7" key="1">
    <citation type="submission" date="2023-04" db="EMBL/GenBank/DDBJ databases">
        <title>Candida boidinii NBRC 10035.</title>
        <authorList>
            <person name="Ichikawa N."/>
            <person name="Sato H."/>
            <person name="Tonouchi N."/>
        </authorList>
    </citation>
    <scope>NUCLEOTIDE SEQUENCE</scope>
    <source>
        <strain evidence="7">NBRC 10035</strain>
    </source>
</reference>
<dbReference type="EMBL" id="BSXN01001315">
    <property type="protein sequence ID" value="GME72589.1"/>
    <property type="molecule type" value="Genomic_DNA"/>
</dbReference>
<dbReference type="Gene3D" id="3.30.900.10">
    <property type="entry name" value="HORMA domain"/>
    <property type="match status" value="1"/>
</dbReference>
<dbReference type="Pfam" id="PF10033">
    <property type="entry name" value="ATG13"/>
    <property type="match status" value="1"/>
</dbReference>
<dbReference type="InterPro" id="IPR018731">
    <property type="entry name" value="Atg13_N"/>
</dbReference>
<keyword evidence="3 4" id="KW-0072">Autophagy</keyword>
<dbReference type="GO" id="GO:0005829">
    <property type="term" value="C:cytosol"/>
    <property type="evidence" value="ECO:0007669"/>
    <property type="project" value="TreeGrafter"/>
</dbReference>
<evidence type="ECO:0000256" key="3">
    <source>
        <dbReference type="ARBA" id="ARBA00023006"/>
    </source>
</evidence>
<evidence type="ECO:0000259" key="6">
    <source>
        <dbReference type="Pfam" id="PF10033"/>
    </source>
</evidence>
<feature type="compositionally biased region" description="Low complexity" evidence="5">
    <location>
        <begin position="463"/>
        <end position="473"/>
    </location>
</feature>
<evidence type="ECO:0000256" key="1">
    <source>
        <dbReference type="ARBA" id="ARBA00005246"/>
    </source>
</evidence>
<gene>
    <name evidence="7" type="ORF">Cboi02_000367600</name>
</gene>
<feature type="region of interest" description="Disordered" evidence="5">
    <location>
        <begin position="438"/>
        <end position="477"/>
    </location>
</feature>
<feature type="compositionally biased region" description="Acidic residues" evidence="5">
    <location>
        <begin position="1151"/>
        <end position="1162"/>
    </location>
</feature>
<feature type="region of interest" description="Disordered" evidence="5">
    <location>
        <begin position="576"/>
        <end position="610"/>
    </location>
</feature>
<feature type="region of interest" description="Disordered" evidence="5">
    <location>
        <begin position="886"/>
        <end position="973"/>
    </location>
</feature>
<feature type="region of interest" description="Disordered" evidence="5">
    <location>
        <begin position="803"/>
        <end position="860"/>
    </location>
</feature>
<feature type="compositionally biased region" description="Low complexity" evidence="5">
    <location>
        <begin position="1241"/>
        <end position="1252"/>
    </location>
</feature>
<name>A0A9W6T2D4_CANBO</name>
<dbReference type="GO" id="GO:1990316">
    <property type="term" value="C:Atg1/ULK1 kinase complex"/>
    <property type="evidence" value="ECO:0007669"/>
    <property type="project" value="InterPro"/>
</dbReference>
<feature type="compositionally biased region" description="Low complexity" evidence="5">
    <location>
        <begin position="576"/>
        <end position="592"/>
    </location>
</feature>
<feature type="compositionally biased region" description="Acidic residues" evidence="5">
    <location>
        <begin position="1111"/>
        <end position="1120"/>
    </location>
</feature>
<dbReference type="PANTHER" id="PTHR13430">
    <property type="match status" value="1"/>
</dbReference>
<feature type="compositionally biased region" description="Low complexity" evidence="5">
    <location>
        <begin position="821"/>
        <end position="860"/>
    </location>
</feature>
<feature type="region of interest" description="Disordered" evidence="5">
    <location>
        <begin position="710"/>
        <end position="741"/>
    </location>
</feature>
<feature type="compositionally biased region" description="Low complexity" evidence="5">
    <location>
        <begin position="927"/>
        <end position="938"/>
    </location>
</feature>
<evidence type="ECO:0000256" key="5">
    <source>
        <dbReference type="SAM" id="MobiDB-lite"/>
    </source>
</evidence>
<evidence type="ECO:0000256" key="4">
    <source>
        <dbReference type="RuleBase" id="RU361214"/>
    </source>
</evidence>
<comment type="caution">
    <text evidence="7">The sequence shown here is derived from an EMBL/GenBank/DDBJ whole genome shotgun (WGS) entry which is preliminary data.</text>
</comment>
<feature type="region of interest" description="Disordered" evidence="5">
    <location>
        <begin position="1342"/>
        <end position="1366"/>
    </location>
</feature>
<accession>A0A9W6T2D4</accession>
<feature type="region of interest" description="Disordered" evidence="5">
    <location>
        <begin position="336"/>
        <end position="360"/>
    </location>
</feature>
<feature type="compositionally biased region" description="Polar residues" evidence="5">
    <location>
        <begin position="1127"/>
        <end position="1141"/>
    </location>
</feature>
<feature type="region of interest" description="Disordered" evidence="5">
    <location>
        <begin position="1214"/>
        <end position="1252"/>
    </location>
</feature>
<evidence type="ECO:0000313" key="8">
    <source>
        <dbReference type="Proteomes" id="UP001165120"/>
    </source>
</evidence>
<feature type="compositionally biased region" description="Polar residues" evidence="5">
    <location>
        <begin position="1175"/>
        <end position="1191"/>
    </location>
</feature>
<feature type="compositionally biased region" description="Polar residues" evidence="5">
    <location>
        <begin position="939"/>
        <end position="952"/>
    </location>
</feature>
<keyword evidence="8" id="KW-1185">Reference proteome</keyword>
<evidence type="ECO:0000256" key="2">
    <source>
        <dbReference type="ARBA" id="ARBA00013801"/>
    </source>
</evidence>
<feature type="compositionally biased region" description="Low complexity" evidence="5">
    <location>
        <begin position="1220"/>
        <end position="1232"/>
    </location>
</feature>
<feature type="region of interest" description="Disordered" evidence="5">
    <location>
        <begin position="1056"/>
        <end position="1083"/>
    </location>
</feature>
<dbReference type="InterPro" id="IPR036570">
    <property type="entry name" value="HORMA_dom_sf"/>
</dbReference>
<feature type="domain" description="Autophagy-related protein 13 N-terminal" evidence="6">
    <location>
        <begin position="22"/>
        <end position="301"/>
    </location>
</feature>
<evidence type="ECO:0000313" key="7">
    <source>
        <dbReference type="EMBL" id="GME72589.1"/>
    </source>
</evidence>
<feature type="compositionally biased region" description="Acidic residues" evidence="5">
    <location>
        <begin position="1357"/>
        <end position="1366"/>
    </location>
</feature>
<organism evidence="7 8">
    <name type="scientific">Candida boidinii</name>
    <name type="common">Yeast</name>
    <dbReference type="NCBI Taxonomy" id="5477"/>
    <lineage>
        <taxon>Eukaryota</taxon>
        <taxon>Fungi</taxon>
        <taxon>Dikarya</taxon>
        <taxon>Ascomycota</taxon>
        <taxon>Saccharomycotina</taxon>
        <taxon>Pichiomycetes</taxon>
        <taxon>Pichiales</taxon>
        <taxon>Pichiaceae</taxon>
        <taxon>Ogataea</taxon>
        <taxon>Ogataea/Candida clade</taxon>
    </lineage>
</organism>
<dbReference type="GO" id="GO:0000407">
    <property type="term" value="C:phagophore assembly site"/>
    <property type="evidence" value="ECO:0007669"/>
    <property type="project" value="TreeGrafter"/>
</dbReference>
<feature type="compositionally biased region" description="Low complexity" evidence="5">
    <location>
        <begin position="1062"/>
        <end position="1083"/>
    </location>
</feature>
<feature type="region of interest" description="Disordered" evidence="5">
    <location>
        <begin position="409"/>
        <end position="428"/>
    </location>
</feature>
<proteinExistence type="inferred from homology"/>
<feature type="compositionally biased region" description="Gly residues" evidence="5">
    <location>
        <begin position="888"/>
        <end position="902"/>
    </location>
</feature>
<feature type="compositionally biased region" description="Polar residues" evidence="5">
    <location>
        <begin position="336"/>
        <end position="346"/>
    </location>
</feature>
<protein>
    <recommendedName>
        <fullName evidence="2 4">Autophagy-related protein 13</fullName>
    </recommendedName>
</protein>
<feature type="compositionally biased region" description="Low complexity" evidence="5">
    <location>
        <begin position="600"/>
        <end position="609"/>
    </location>
</feature>
<dbReference type="PANTHER" id="PTHR13430:SF4">
    <property type="entry name" value="AUTOPHAGY-RELATED PROTEIN 13"/>
    <property type="match status" value="1"/>
</dbReference>
<dbReference type="GO" id="GO:0034497">
    <property type="term" value="P:protein localization to phagophore assembly site"/>
    <property type="evidence" value="ECO:0007669"/>
    <property type="project" value="TreeGrafter"/>
</dbReference>
<feature type="compositionally biased region" description="Low complexity" evidence="5">
    <location>
        <begin position="710"/>
        <end position="735"/>
    </location>
</feature>
<comment type="similarity">
    <text evidence="1 4">Belongs to the ATG13 family. Fungi subfamily.</text>
</comment>
<dbReference type="GO" id="GO:0034727">
    <property type="term" value="P:piecemeal microautophagy of the nucleus"/>
    <property type="evidence" value="ECO:0007669"/>
    <property type="project" value="TreeGrafter"/>
</dbReference>
<sequence length="1385" mass="151191">MSLNRRSKLLSEEETDQLSKLIRNFFLKSAILIIISRLDNSNNNHSNHNTYSNNNTSSLNNYINSTNDFFNLDSISNNNFSFDKFNLDIWNSSDDNVLELPNLIVECYLDLSDLYPYNSLFIKDHRTNELKEINIKNKKEIILERWVVGINTDKYDNNHLDLNSFNTECTCAFRELYTILRNLPCLKLKEEISKNSKKRDFISSESSESSDSDASPSSSFESSSFLYSSYQSQNNIGRLSIDCRVLHGEKLISSKKSIGLSRQIAGDTSYDEVSSRHDFNTILTNICGIEATVNYRNNCSFYIRPNININNNNVTINKQQDGNSLVNNLLNQSINDNDGSNYSQTEAADHTIPSPKPLHVTKKVTIDESIIDFSDSENHTVISNNSGGGNNSGSNTPISASAASATASASATSHSYNKKRFSTGSYSSSKNVNVFKVGSVNSSSPLSSPPTQNRNHNIHPHSQHQQQQQQQQHQQHHHYDIYNTNKKSLSSNYISSSSTSKPIPVSNSSTSIVANLKNQRGNSYGNGNGLNIAVSTSNPLNSYNNSLSSLSKPDQLFLSSGSSTVAFSSSFRSSNLANNNSNNNNNNSNHNNHNNHNHSTHNNPAATNNQIPTNVIMGFHKSGSMDTTNSYTGSIHRSSVNNHRHSSPFANDHYISDINHNITTHPVINRPYSHSISQHRNSNQSFDSLADIEKFIKFVDTEGSTVHFGNSNSNSQLISNNNNNNNNDTTTSMNFSPPPFQYSSSLQNSGVQFSHLLHNNNSTTPTTTNTQLDKLKALRESQNQFSDDLSASILNNLTSKRSSFNSGGSINYTNTSGLKQSSSRTGSGSSPGNRPNNAGIANTTLRTSSGYGSSTSGAPGSMPIPLAYNLRGSSASPGPGVGHSFIYGSGGSASGTGSGPGSGPHSHMDMNSPRGRHFLEDVNELPTSTSSTVHTTTSNIPTSTAMVNRNSYTNSLTTKNRRRSSNSSNYSGLNNNFSNYQIGLVKPSTASASITHSLTYANFNMDNNINSSTNSNTANARYNWPIIKRNSNQFKNDLNSDRDLSVSPRFNHGLYSSSVPVNNNDNHSFNYSNNSNNYNNSSNNLRSSLVKYLNHNKQPADNYFENAVFDDDDVDEDQDDGNGNNNKITPLTDSTEGNRNSNTDTNLHNENDDDDDDGEQDDLLSNHIPSPQIMKHSSSHSLNFHTTTSPSPAAASLKLLSMGTTPPSVTQMLHQKLRRSSSTATSTTTSTSQRILPHAQTPTSNSSIKPSSSLSLINNHLGNYSLRNVKATATTSSISGTPPAPRTTVSSTPIRAAAAAAGTTTTKASATTANVTATGTTTSSSNLATSVPVTDADIMQSHNHHDHQQHHSHDDHIDDDDNDDDEEELLFPLSDLTLAKNSHEF</sequence>
<dbReference type="GO" id="GO:0000423">
    <property type="term" value="P:mitophagy"/>
    <property type="evidence" value="ECO:0007669"/>
    <property type="project" value="TreeGrafter"/>
</dbReference>
<dbReference type="Proteomes" id="UP001165120">
    <property type="component" value="Unassembled WGS sequence"/>
</dbReference>
<feature type="region of interest" description="Disordered" evidence="5">
    <location>
        <begin position="1111"/>
        <end position="1191"/>
    </location>
</feature>